<dbReference type="OMA" id="MEKMALT"/>
<feature type="domain" description="PDZ" evidence="12">
    <location>
        <begin position="842"/>
        <end position="929"/>
    </location>
</feature>
<evidence type="ECO:0000256" key="2">
    <source>
        <dbReference type="ARBA" id="ARBA00004245"/>
    </source>
</evidence>
<evidence type="ECO:0000259" key="11">
    <source>
        <dbReference type="PROSITE" id="PS50057"/>
    </source>
</evidence>
<dbReference type="PROSITE" id="PS50056">
    <property type="entry name" value="TYR_PHOSPHATASE_2"/>
    <property type="match status" value="1"/>
</dbReference>
<dbReference type="Pfam" id="PF00595">
    <property type="entry name" value="PDZ"/>
    <property type="match status" value="5"/>
</dbReference>
<dbReference type="SUPFAM" id="SSF54236">
    <property type="entry name" value="Ubiquitin-like"/>
    <property type="match status" value="1"/>
</dbReference>
<accession>A0A401PA68</accession>
<dbReference type="InterPro" id="IPR016130">
    <property type="entry name" value="Tyr_Pase_AS"/>
</dbReference>
<dbReference type="Gene3D" id="2.30.42.10">
    <property type="match status" value="6"/>
</dbReference>
<protein>
    <recommendedName>
        <fullName evidence="15">Tyrosine-protein phosphatase non-receptor type 13</fullName>
    </recommendedName>
</protein>
<dbReference type="InterPro" id="IPR052074">
    <property type="entry name" value="NonRcpt_TyrProt_Phosphatase"/>
</dbReference>
<dbReference type="SUPFAM" id="SSF47031">
    <property type="entry name" value="Second domain of FERM"/>
    <property type="match status" value="1"/>
</dbReference>
<gene>
    <name evidence="13" type="ORF">scyTo_0001175</name>
</gene>
<dbReference type="OrthoDB" id="165498at2759"/>
<dbReference type="FunFam" id="2.30.42.10:FF:000105">
    <property type="entry name" value="Tyrosine-protein phosphatase non-receptor type 13"/>
    <property type="match status" value="1"/>
</dbReference>
<feature type="region of interest" description="Disordered" evidence="8">
    <location>
        <begin position="790"/>
        <end position="816"/>
    </location>
</feature>
<evidence type="ECO:0000256" key="7">
    <source>
        <dbReference type="ARBA" id="ARBA00023242"/>
    </source>
</evidence>
<evidence type="ECO:0008006" key="15">
    <source>
        <dbReference type="Google" id="ProtNLM"/>
    </source>
</evidence>
<dbReference type="PROSITE" id="PS50057">
    <property type="entry name" value="FERM_3"/>
    <property type="match status" value="1"/>
</dbReference>
<dbReference type="Pfam" id="PF09379">
    <property type="entry name" value="FERM_N"/>
    <property type="match status" value="1"/>
</dbReference>
<dbReference type="InterPro" id="IPR019748">
    <property type="entry name" value="FERM_central"/>
</dbReference>
<dbReference type="EMBL" id="BFAA01000254">
    <property type="protein sequence ID" value="GCB70019.1"/>
    <property type="molecule type" value="Genomic_DNA"/>
</dbReference>
<dbReference type="PANTHER" id="PTHR46900">
    <property type="entry name" value="TYROSINE-PROTEIN PHOSPHATASE NON-RECEPTOR TYPE 13"/>
    <property type="match status" value="1"/>
</dbReference>
<dbReference type="Pfam" id="PF00373">
    <property type="entry name" value="FERM_M"/>
    <property type="match status" value="1"/>
</dbReference>
<dbReference type="PROSITE" id="PS00383">
    <property type="entry name" value="TYR_PHOSPHATASE_1"/>
    <property type="match status" value="1"/>
</dbReference>
<organism evidence="13 14">
    <name type="scientific">Scyliorhinus torazame</name>
    <name type="common">Cloudy catshark</name>
    <name type="synonym">Catulus torazame</name>
    <dbReference type="NCBI Taxonomy" id="75743"/>
    <lineage>
        <taxon>Eukaryota</taxon>
        <taxon>Metazoa</taxon>
        <taxon>Chordata</taxon>
        <taxon>Craniata</taxon>
        <taxon>Vertebrata</taxon>
        <taxon>Chondrichthyes</taxon>
        <taxon>Elasmobranchii</taxon>
        <taxon>Galeomorphii</taxon>
        <taxon>Galeoidea</taxon>
        <taxon>Carcharhiniformes</taxon>
        <taxon>Scyliorhinidae</taxon>
        <taxon>Scyliorhinus</taxon>
    </lineage>
</organism>
<dbReference type="Proteomes" id="UP000288216">
    <property type="component" value="Unassembled WGS sequence"/>
</dbReference>
<dbReference type="InterPro" id="IPR000242">
    <property type="entry name" value="PTP_cat"/>
</dbReference>
<dbReference type="GO" id="GO:0005634">
    <property type="term" value="C:nucleus"/>
    <property type="evidence" value="ECO:0007669"/>
    <property type="project" value="UniProtKB-SubCell"/>
</dbReference>
<dbReference type="CDD" id="cd06695">
    <property type="entry name" value="PDZ3_PTPN13_FRMPD2-like"/>
    <property type="match status" value="1"/>
</dbReference>
<dbReference type="GO" id="GO:0004725">
    <property type="term" value="F:protein tyrosine phosphatase activity"/>
    <property type="evidence" value="ECO:0007669"/>
    <property type="project" value="InterPro"/>
</dbReference>
<dbReference type="PANTHER" id="PTHR46900:SF4">
    <property type="entry name" value="FERM AND PDZ DOMAIN CONTAINING 2"/>
    <property type="match status" value="1"/>
</dbReference>
<feature type="domain" description="FERM" evidence="11">
    <location>
        <begin position="97"/>
        <end position="397"/>
    </location>
</feature>
<dbReference type="GO" id="GO:0005856">
    <property type="term" value="C:cytoskeleton"/>
    <property type="evidence" value="ECO:0007669"/>
    <property type="project" value="UniProtKB-SubCell"/>
</dbReference>
<feature type="domain" description="PDZ" evidence="12">
    <location>
        <begin position="1222"/>
        <end position="1294"/>
    </location>
</feature>
<dbReference type="InterPro" id="IPR036034">
    <property type="entry name" value="PDZ_sf"/>
</dbReference>
<evidence type="ECO:0000259" key="12">
    <source>
        <dbReference type="PROSITE" id="PS50106"/>
    </source>
</evidence>
<evidence type="ECO:0000256" key="1">
    <source>
        <dbReference type="ARBA" id="ARBA00004123"/>
    </source>
</evidence>
<name>A0A401PA68_SCYTO</name>
<keyword evidence="6" id="KW-0206">Cytoskeleton</keyword>
<dbReference type="PROSITE" id="PS50055">
    <property type="entry name" value="TYR_PHOSPHATASE_PTP"/>
    <property type="match status" value="1"/>
</dbReference>
<dbReference type="SUPFAM" id="SSF50156">
    <property type="entry name" value="PDZ domain-like"/>
    <property type="match status" value="6"/>
</dbReference>
<dbReference type="STRING" id="75743.A0A401PA68"/>
<sequence>MVTVGPCWRSISTLSINSSGIEQESERGYLLSGGSYLEADKANISSQRAVSVACSLPQKGKRHMGPEFIKVAGDPAMPLELPGSIVSKKGKVHLSQRELSVIIPNGQCVEVKCDVKTKGGDVFDMVVAYTNLVEHFYFGLAYLKDKEFFFLDHFTKLYKVAPNGWKDQPKKKPAIVNFTLFLRIKFFVENFSLIQHSLTRHQYYLQLRKDILEERLYCSDETALLLASLALQAEYGDYIAEVHGKNYYRVEHYIPPSVMEKMALTCIKEELRRLHSTYFDLSGEEAEMEYLKVTQQLPEYGVLFHRAARDKKAGGGDIVLGICAKGIIVYEVKNNSRIASLRFQWRETERITHNRKTFTVQSSLDGKKHIFITDHSKTCKYLIELCSAQHKFQMQMNSRQLNQAAIASEEHVFTSIVSNETRFARRRRFEEMRNISRSETMLSRPNMDAVSIGALSKSCDNLTANMATSGCGGSNNMWSTTDGVPQSEMLPFSTESCRYLGPRNVTPGQDGVTGTLVNKSDPELTIPEREIIFVNLKKDPLVGFGFTIVGGENTGKLDLGIFITSVTPGGPADEAGRVKEGGRLISVNNESLEGVTFRAAAEILQNAPDKVALIISQPKGLCEAARKDPARLKSKVNSSVSSPHRRYSNPPAAEQGLNHETCTPEVTPVHSAPSVLFPVVEMKDGTESCVQGTLDVKPEDRYCVELAKIDGSLGVSVTGGKNTSVRHGGIYVKAVIPGGAADLDGYIEKGDRLWEVDGVSLQSITHKQAMEHLKNTGQVVRLVLERGQQATAGSPSYEGQPGPILPDNRHKKQDEYPDDSMVTTLSAVPKDYSFVTDGNTFEVKLKKNSAGLGFSFLQMYPMDNDPGGCLVRIKRLFPGQPAEETGQIEVGDVILAVNREPVKGLSYQEVLHRLRGAPPEVTMTMCRPAPGTLLEIDPNLLTPISSPVKELSVLKSPDPPNQELLSECGVRGATGEDGEQPQGSDGQSPCEWSDQESDSEATEETADQGQHFPRTSLDAPSLELVSALSEDLRQNCYSTCDLDASMPSTDRLLCSVAEESDPRSSACFYKPEISSPTPVDEEYLTISSTSASSRCDSPDSQSPNAVIPQPHFLVPYPGPSGPVEKVKTEWDDLEEIGHEVEGQAGARNEDDEEECPNLPIIREYEMFVTLKKNKKGSLGFTIVRSKLDNCYYIRDVLDNPAKADGRLRAGDRLITLVLVAAGLKLTGGIGSKWQGIYVQEVVPSSPASSEGSLQPRDKILYICDMCTMGMTLDDAVRACDTENGQIRIKATRDGKPVITEAQRTSFSDRTLTSKEGQGQEKQQTLDGKQPADHERSQTNSAVPEESESSLIRIELERPTGGGLGFALVGGDNGTAALVKAISPGSVAHLDGRLKVRDRLLQSTEINILHRTHSTGQHSALPSFDVARGLEHNTDGSASRRQSQSGGAYEDDEAEYNSDGWSSDEDRPRSSCRVPAPPTGKPMVSEFELISWPVVKTPVGSKYSGANLEALIGNLRQQLEQLEPLKEFMALEHLKPVDDCMVGKVPENREKNRYRDIVPYDKTRVRIEGHGYINASYIRMPFGSEEYLYIACQGPLPGTTNDFWQMIWENKADVIAMMTREHERGKVKCHRYWPDRMYKPIRVNKYHLMLENHQLLDSFEISALKMTDSETGEVHFVKHLKFITWPDHDTPNSSDELVRFILYMREVHRRGPIVVHCSAGIGRSGVLICTDVLLSLINKELSFDIMDIVREMRRQRHGMIQTKDQYLFCYTIVLEILESIQQLNQQPEENLL</sequence>
<feature type="domain" description="PDZ" evidence="12">
    <location>
        <begin position="533"/>
        <end position="619"/>
    </location>
</feature>
<dbReference type="Gene3D" id="1.20.80.10">
    <property type="match status" value="1"/>
</dbReference>
<feature type="compositionally biased region" description="Low complexity" evidence="8">
    <location>
        <begin position="1435"/>
        <end position="1447"/>
    </location>
</feature>
<dbReference type="Pfam" id="PF09380">
    <property type="entry name" value="FERM_C"/>
    <property type="match status" value="1"/>
</dbReference>
<dbReference type="InterPro" id="IPR001478">
    <property type="entry name" value="PDZ"/>
</dbReference>
<evidence type="ECO:0000256" key="8">
    <source>
        <dbReference type="SAM" id="MobiDB-lite"/>
    </source>
</evidence>
<proteinExistence type="inferred from homology"/>
<dbReference type="InterPro" id="IPR018979">
    <property type="entry name" value="FERM_N"/>
</dbReference>
<dbReference type="Pfam" id="PF00102">
    <property type="entry name" value="Y_phosphatase"/>
    <property type="match status" value="1"/>
</dbReference>
<dbReference type="CDD" id="cd14473">
    <property type="entry name" value="FERM_B-lobe"/>
    <property type="match status" value="1"/>
</dbReference>
<feature type="compositionally biased region" description="Polar residues" evidence="8">
    <location>
        <begin position="1301"/>
        <end position="1326"/>
    </location>
</feature>
<evidence type="ECO:0000256" key="4">
    <source>
        <dbReference type="ARBA" id="ARBA00022490"/>
    </source>
</evidence>
<comment type="subcellular location">
    <subcellularLocation>
        <location evidence="2">Cytoplasm</location>
        <location evidence="2">Cytoskeleton</location>
    </subcellularLocation>
    <subcellularLocation>
        <location evidence="1">Nucleus</location>
    </subcellularLocation>
</comment>
<dbReference type="InterPro" id="IPR000299">
    <property type="entry name" value="FERM_domain"/>
</dbReference>
<feature type="domain" description="PDZ" evidence="12">
    <location>
        <begin position="1167"/>
        <end position="1216"/>
    </location>
</feature>
<evidence type="ECO:0000313" key="13">
    <source>
        <dbReference type="EMBL" id="GCB70019.1"/>
    </source>
</evidence>
<dbReference type="SUPFAM" id="SSF52799">
    <property type="entry name" value="(Phosphotyrosine protein) phosphatases II"/>
    <property type="match status" value="1"/>
</dbReference>
<keyword evidence="7" id="KW-0539">Nucleus</keyword>
<feature type="domain" description="Tyrosine-protein phosphatase" evidence="9">
    <location>
        <begin position="1514"/>
        <end position="1775"/>
    </location>
</feature>
<dbReference type="InterPro" id="IPR011993">
    <property type="entry name" value="PH-like_dom_sf"/>
</dbReference>
<dbReference type="InterPro" id="IPR018980">
    <property type="entry name" value="FERM_PH-like_C"/>
</dbReference>
<comment type="caution">
    <text evidence="13">The sequence shown here is derived from an EMBL/GenBank/DDBJ whole genome shotgun (WGS) entry which is preliminary data.</text>
</comment>
<feature type="region of interest" description="Disordered" evidence="8">
    <location>
        <begin position="1291"/>
        <end position="1349"/>
    </location>
</feature>
<dbReference type="PROSITE" id="PS50106">
    <property type="entry name" value="PDZ"/>
    <property type="match status" value="6"/>
</dbReference>
<feature type="region of interest" description="Disordered" evidence="8">
    <location>
        <begin position="626"/>
        <end position="658"/>
    </location>
</feature>
<feature type="domain" description="Tyrosine specific protein phosphatases" evidence="10">
    <location>
        <begin position="1694"/>
        <end position="1766"/>
    </location>
</feature>
<dbReference type="InterPro" id="IPR019749">
    <property type="entry name" value="Band_41_domain"/>
</dbReference>
<dbReference type="SMART" id="SM00404">
    <property type="entry name" value="PTPc_motif"/>
    <property type="match status" value="1"/>
</dbReference>
<keyword evidence="4" id="KW-0963">Cytoplasm</keyword>
<dbReference type="CDD" id="cd17196">
    <property type="entry name" value="FERM_F1_FRMPD2"/>
    <property type="match status" value="1"/>
</dbReference>
<evidence type="ECO:0000256" key="3">
    <source>
        <dbReference type="ARBA" id="ARBA00009649"/>
    </source>
</evidence>
<feature type="region of interest" description="Disordered" evidence="8">
    <location>
        <begin position="1429"/>
        <end position="1479"/>
    </location>
</feature>
<dbReference type="Gene3D" id="3.10.20.90">
    <property type="entry name" value="Phosphatidylinositol 3-kinase Catalytic Subunit, Chain A, domain 1"/>
    <property type="match status" value="1"/>
</dbReference>
<dbReference type="SMART" id="SM00194">
    <property type="entry name" value="PTPc"/>
    <property type="match status" value="1"/>
</dbReference>
<dbReference type="FunFam" id="2.30.42.10:FF:000084">
    <property type="entry name" value="Tyrosine-protein phosphatase non-receptor type 13"/>
    <property type="match status" value="1"/>
</dbReference>
<dbReference type="InterPro" id="IPR029071">
    <property type="entry name" value="Ubiquitin-like_domsf"/>
</dbReference>
<dbReference type="InterPro" id="IPR000387">
    <property type="entry name" value="Tyr_Pase_dom"/>
</dbReference>
<dbReference type="SUPFAM" id="SSF50729">
    <property type="entry name" value="PH domain-like"/>
    <property type="match status" value="1"/>
</dbReference>
<dbReference type="InterPro" id="IPR014352">
    <property type="entry name" value="FERM/acyl-CoA-bd_prot_sf"/>
</dbReference>
<comment type="similarity">
    <text evidence="3">Belongs to the protein-tyrosine phosphatase family. Non-receptor class subfamily.</text>
</comment>
<dbReference type="Gene3D" id="2.30.29.30">
    <property type="entry name" value="Pleckstrin-homology domain (PH domain)/Phosphotyrosine-binding domain (PTB)"/>
    <property type="match status" value="1"/>
</dbReference>
<dbReference type="InterPro" id="IPR003595">
    <property type="entry name" value="Tyr_Pase_cat"/>
</dbReference>
<evidence type="ECO:0000259" key="9">
    <source>
        <dbReference type="PROSITE" id="PS50055"/>
    </source>
</evidence>
<feature type="domain" description="PDZ" evidence="12">
    <location>
        <begin position="703"/>
        <end position="788"/>
    </location>
</feature>
<dbReference type="SMART" id="SM00228">
    <property type="entry name" value="PDZ"/>
    <property type="match status" value="5"/>
</dbReference>
<dbReference type="CDD" id="cd06792">
    <property type="entry name" value="PDZ2-PTPN13_FRMPD2-like"/>
    <property type="match status" value="1"/>
</dbReference>
<dbReference type="SMART" id="SM01196">
    <property type="entry name" value="FERM_C"/>
    <property type="match status" value="1"/>
</dbReference>
<dbReference type="InterPro" id="IPR035963">
    <property type="entry name" value="FERM_2"/>
</dbReference>
<evidence type="ECO:0000256" key="6">
    <source>
        <dbReference type="ARBA" id="ARBA00023212"/>
    </source>
</evidence>
<dbReference type="PRINTS" id="PR00935">
    <property type="entry name" value="BAND41"/>
</dbReference>
<feature type="domain" description="PDZ" evidence="12">
    <location>
        <begin position="1352"/>
        <end position="1413"/>
    </location>
</feature>
<dbReference type="SMART" id="SM00295">
    <property type="entry name" value="B41"/>
    <property type="match status" value="1"/>
</dbReference>
<feature type="region of interest" description="Disordered" evidence="8">
    <location>
        <begin position="971"/>
        <end position="1018"/>
    </location>
</feature>
<evidence type="ECO:0000259" key="10">
    <source>
        <dbReference type="PROSITE" id="PS50056"/>
    </source>
</evidence>
<feature type="compositionally biased region" description="Acidic residues" evidence="8">
    <location>
        <begin position="993"/>
        <end position="1006"/>
    </location>
</feature>
<reference evidence="13 14" key="1">
    <citation type="journal article" date="2018" name="Nat. Ecol. Evol.">
        <title>Shark genomes provide insights into elasmobranch evolution and the origin of vertebrates.</title>
        <authorList>
            <person name="Hara Y"/>
            <person name="Yamaguchi K"/>
            <person name="Onimaru K"/>
            <person name="Kadota M"/>
            <person name="Koyanagi M"/>
            <person name="Keeley SD"/>
            <person name="Tatsumi K"/>
            <person name="Tanaka K"/>
            <person name="Motone F"/>
            <person name="Kageyama Y"/>
            <person name="Nozu R"/>
            <person name="Adachi N"/>
            <person name="Nishimura O"/>
            <person name="Nakagawa R"/>
            <person name="Tanegashima C"/>
            <person name="Kiyatake I"/>
            <person name="Matsumoto R"/>
            <person name="Murakumo K"/>
            <person name="Nishida K"/>
            <person name="Terakita A"/>
            <person name="Kuratani S"/>
            <person name="Sato K"/>
            <person name="Hyodo S Kuraku.S."/>
        </authorList>
    </citation>
    <scope>NUCLEOTIDE SEQUENCE [LARGE SCALE GENOMIC DNA]</scope>
</reference>
<dbReference type="InterPro" id="IPR029021">
    <property type="entry name" value="Prot-tyrosine_phosphatase-like"/>
</dbReference>
<evidence type="ECO:0000256" key="5">
    <source>
        <dbReference type="ARBA" id="ARBA00022737"/>
    </source>
</evidence>
<keyword evidence="5" id="KW-0677">Repeat</keyword>
<dbReference type="Gene3D" id="3.90.190.10">
    <property type="entry name" value="Protein tyrosine phosphatase superfamily"/>
    <property type="match status" value="1"/>
</dbReference>
<keyword evidence="14" id="KW-1185">Reference proteome</keyword>
<dbReference type="PRINTS" id="PR00700">
    <property type="entry name" value="PRTYPHPHTASE"/>
</dbReference>
<evidence type="ECO:0000313" key="14">
    <source>
        <dbReference type="Proteomes" id="UP000288216"/>
    </source>
</evidence>